<reference evidence="7 8" key="1">
    <citation type="journal article" date="2021" name="Int. J. Syst. Evol. Microbiol.">
        <title>Reticulibacter mediterranei gen. nov., sp. nov., within the new family Reticulibacteraceae fam. nov., and Ktedonospora formicarum gen. nov., sp. nov., Ktedonobacter robiniae sp. nov., Dictyobacter formicarum sp. nov. and Dictyobacter arantiisoli sp. nov., belonging to the class Ktedonobacteria.</title>
        <authorList>
            <person name="Yabe S."/>
            <person name="Zheng Y."/>
            <person name="Wang C.M."/>
            <person name="Sakai Y."/>
            <person name="Abe K."/>
            <person name="Yokota A."/>
            <person name="Donadio S."/>
            <person name="Cavaletti L."/>
            <person name="Monciardini P."/>
        </authorList>
    </citation>
    <scope>NUCLEOTIDE SEQUENCE [LARGE SCALE GENOMIC DNA]</scope>
    <source>
        <strain evidence="7 8">SOSP1-9</strain>
    </source>
</reference>
<dbReference type="SMART" id="SM00342">
    <property type="entry name" value="HTH_ARAC"/>
    <property type="match status" value="1"/>
</dbReference>
<dbReference type="EMBL" id="BNJJ01000007">
    <property type="protein sequence ID" value="GHO84892.1"/>
    <property type="molecule type" value="Genomic_DNA"/>
</dbReference>
<dbReference type="PANTHER" id="PTHR46796:SF6">
    <property type="entry name" value="ARAC SUBFAMILY"/>
    <property type="match status" value="1"/>
</dbReference>
<dbReference type="InterPro" id="IPR018062">
    <property type="entry name" value="HTH_AraC-typ_CS"/>
</dbReference>
<dbReference type="SUPFAM" id="SSF51215">
    <property type="entry name" value="Regulatory protein AraC"/>
    <property type="match status" value="1"/>
</dbReference>
<dbReference type="Proteomes" id="UP000635565">
    <property type="component" value="Unassembled WGS sequence"/>
</dbReference>
<dbReference type="SUPFAM" id="SSF46689">
    <property type="entry name" value="Homeodomain-like"/>
    <property type="match status" value="2"/>
</dbReference>
<evidence type="ECO:0000256" key="5">
    <source>
        <dbReference type="SAM" id="MobiDB-lite"/>
    </source>
</evidence>
<evidence type="ECO:0000256" key="4">
    <source>
        <dbReference type="ARBA" id="ARBA00023163"/>
    </source>
</evidence>
<evidence type="ECO:0000313" key="8">
    <source>
        <dbReference type="Proteomes" id="UP000635565"/>
    </source>
</evidence>
<proteinExistence type="predicted"/>
<dbReference type="InterPro" id="IPR037923">
    <property type="entry name" value="HTH-like"/>
</dbReference>
<accession>A0ABQ3VG40</accession>
<evidence type="ECO:0000256" key="1">
    <source>
        <dbReference type="ARBA" id="ARBA00023015"/>
    </source>
</evidence>
<name>A0ABQ3VG40_9CHLR</name>
<dbReference type="PROSITE" id="PS01124">
    <property type="entry name" value="HTH_ARAC_FAMILY_2"/>
    <property type="match status" value="1"/>
</dbReference>
<dbReference type="PROSITE" id="PS00041">
    <property type="entry name" value="HTH_ARAC_FAMILY_1"/>
    <property type="match status" value="1"/>
</dbReference>
<dbReference type="Gene3D" id="1.10.10.60">
    <property type="entry name" value="Homeodomain-like"/>
    <property type="match status" value="2"/>
</dbReference>
<dbReference type="InterPro" id="IPR018060">
    <property type="entry name" value="HTH_AraC"/>
</dbReference>
<keyword evidence="4" id="KW-0804">Transcription</keyword>
<comment type="caution">
    <text evidence="7">The sequence shown here is derived from an EMBL/GenBank/DDBJ whole genome shotgun (WGS) entry which is preliminary data.</text>
</comment>
<dbReference type="RefSeq" id="WP_201362518.1">
    <property type="nucleotide sequence ID" value="NZ_BNJJ01000007.1"/>
</dbReference>
<feature type="region of interest" description="Disordered" evidence="5">
    <location>
        <begin position="287"/>
        <end position="309"/>
    </location>
</feature>
<feature type="domain" description="HTH araC/xylS-type" evidence="6">
    <location>
        <begin position="196"/>
        <end position="294"/>
    </location>
</feature>
<keyword evidence="1" id="KW-0805">Transcription regulation</keyword>
<protein>
    <recommendedName>
        <fullName evidence="6">HTH araC/xylS-type domain-containing protein</fullName>
    </recommendedName>
</protein>
<evidence type="ECO:0000313" key="7">
    <source>
        <dbReference type="EMBL" id="GHO84892.1"/>
    </source>
</evidence>
<keyword evidence="3" id="KW-0010">Activator</keyword>
<keyword evidence="2" id="KW-0238">DNA-binding</keyword>
<organism evidence="7 8">
    <name type="scientific">Dictyobacter formicarum</name>
    <dbReference type="NCBI Taxonomy" id="2778368"/>
    <lineage>
        <taxon>Bacteria</taxon>
        <taxon>Bacillati</taxon>
        <taxon>Chloroflexota</taxon>
        <taxon>Ktedonobacteria</taxon>
        <taxon>Ktedonobacterales</taxon>
        <taxon>Dictyobacteraceae</taxon>
        <taxon>Dictyobacter</taxon>
    </lineage>
</organism>
<evidence type="ECO:0000259" key="6">
    <source>
        <dbReference type="PROSITE" id="PS01124"/>
    </source>
</evidence>
<sequence>MSGNQEVQPYSLFDTPILPYIRESDFAVRRPWRVPARRLLDYLWIYIQTGHCTIQVNGINYEFVPGDFCLIQPNDCVVLEGMTDTITPFAHMDIFYHPEREKSFPTRPGQVDLKPYRHLLQPRLNDYRGISLPVKLQTAQPTTFRDTFLRMVGLWQQRDAISQLEAQQAATDLVIALLKDQQWPRETSFQEPQSLNWITSYLSFHLNEPVSVSDMARHAHLSPSHFSVLFRARFGTSPHHYLLRLRVQHAQDLLLHTHLSLQQIASYCGFASVHHFAKAFKKVTGYTPGSQRARSSGKHSEDDPYTQTL</sequence>
<keyword evidence="8" id="KW-1185">Reference proteome</keyword>
<dbReference type="Pfam" id="PF12833">
    <property type="entry name" value="HTH_18"/>
    <property type="match status" value="1"/>
</dbReference>
<dbReference type="PANTHER" id="PTHR46796">
    <property type="entry name" value="HTH-TYPE TRANSCRIPTIONAL ACTIVATOR RHAS-RELATED"/>
    <property type="match status" value="1"/>
</dbReference>
<evidence type="ECO:0000256" key="2">
    <source>
        <dbReference type="ARBA" id="ARBA00023125"/>
    </source>
</evidence>
<evidence type="ECO:0000256" key="3">
    <source>
        <dbReference type="ARBA" id="ARBA00023159"/>
    </source>
</evidence>
<dbReference type="InterPro" id="IPR009057">
    <property type="entry name" value="Homeodomain-like_sf"/>
</dbReference>
<gene>
    <name evidence="7" type="ORF">KSZ_28980</name>
</gene>
<dbReference type="InterPro" id="IPR050204">
    <property type="entry name" value="AraC_XylS_family_regulators"/>
</dbReference>